<gene>
    <name evidence="2" type="primary">flaF</name>
    <name evidence="2" type="ORF">Q0812_10740</name>
</gene>
<proteinExistence type="predicted"/>
<dbReference type="Proteomes" id="UP001169063">
    <property type="component" value="Unassembled WGS sequence"/>
</dbReference>
<reference evidence="2" key="1">
    <citation type="submission" date="2023-07" db="EMBL/GenBank/DDBJ databases">
        <title>Brevundimonas soil sp. nov., isolated from the soil of chemical plant.</title>
        <authorList>
            <person name="Wu N."/>
        </authorList>
    </citation>
    <scope>NUCLEOTIDE SEQUENCE</scope>
    <source>
        <strain evidence="2">XZ-24</strain>
    </source>
</reference>
<keyword evidence="2" id="KW-0966">Cell projection</keyword>
<dbReference type="NCBIfam" id="NF009435">
    <property type="entry name" value="PRK12794.1"/>
    <property type="match status" value="1"/>
</dbReference>
<keyword evidence="2" id="KW-0282">Flagellum</keyword>
<evidence type="ECO:0000313" key="2">
    <source>
        <dbReference type="EMBL" id="MDO1559900.1"/>
    </source>
</evidence>
<protein>
    <submittedName>
        <fullName evidence="2">Flagellar biosynthesis regulator FlaF</fullName>
    </submittedName>
</protein>
<dbReference type="EMBL" id="JAUKTR010000004">
    <property type="protein sequence ID" value="MDO1559900.1"/>
    <property type="molecule type" value="Genomic_DNA"/>
</dbReference>
<dbReference type="Pfam" id="PF07309">
    <property type="entry name" value="FlaF"/>
    <property type="match status" value="1"/>
</dbReference>
<keyword evidence="3" id="KW-1185">Reference proteome</keyword>
<accession>A0ABT8SMU8</accession>
<organism evidence="2 3">
    <name type="scientific">Peiella sedimenti</name>
    <dbReference type="NCBI Taxonomy" id="3061083"/>
    <lineage>
        <taxon>Bacteria</taxon>
        <taxon>Pseudomonadati</taxon>
        <taxon>Pseudomonadota</taxon>
        <taxon>Alphaproteobacteria</taxon>
        <taxon>Caulobacterales</taxon>
        <taxon>Caulobacteraceae</taxon>
        <taxon>Peiella</taxon>
    </lineage>
</organism>
<evidence type="ECO:0000313" key="3">
    <source>
        <dbReference type="Proteomes" id="UP001169063"/>
    </source>
</evidence>
<evidence type="ECO:0000256" key="1">
    <source>
        <dbReference type="SAM" id="MobiDB-lite"/>
    </source>
</evidence>
<comment type="caution">
    <text evidence="2">The sequence shown here is derived from an EMBL/GenBank/DDBJ whole genome shotgun (WGS) entry which is preliminary data.</text>
</comment>
<sequence length="134" mass="14682">MSVQAYRTAAARAESPREAEYRLFGQVTHALLEADKADPSDFAKRIDALDWNRRVWSALATACADPDNALPEAARAQIISLSLWVSKHTSAVMRREEEIEPLVEINRIMMQGLAPQPQAPTQAPTQTSGAPQAA</sequence>
<keyword evidence="2" id="KW-0969">Cilium</keyword>
<dbReference type="RefSeq" id="WP_302110332.1">
    <property type="nucleotide sequence ID" value="NZ_JAUKTR010000004.1"/>
</dbReference>
<feature type="region of interest" description="Disordered" evidence="1">
    <location>
        <begin position="115"/>
        <end position="134"/>
    </location>
</feature>
<dbReference type="InterPro" id="IPR010845">
    <property type="entry name" value="FlaF"/>
</dbReference>
<name>A0ABT8SMU8_9CAUL</name>